<dbReference type="RefSeq" id="WP_261696997.1">
    <property type="nucleotide sequence ID" value="NZ_CP104694.1"/>
</dbReference>
<dbReference type="InterPro" id="IPR025293">
    <property type="entry name" value="YfiR/HmsC-like"/>
</dbReference>
<keyword evidence="2" id="KW-1185">Reference proteome</keyword>
<reference evidence="1" key="1">
    <citation type="submission" date="2022-09" db="EMBL/GenBank/DDBJ databases">
        <title>Tahibacter sp. nov., isolated from a fresh water.</title>
        <authorList>
            <person name="Baek J.H."/>
            <person name="Lee J.K."/>
            <person name="Kim J.M."/>
            <person name="Jeon C.O."/>
        </authorList>
    </citation>
    <scope>NUCLEOTIDE SEQUENCE</scope>
    <source>
        <strain evidence="1">W38</strain>
    </source>
</reference>
<sequence>MKPSPVMKDSRREHWRRPWAAIVLLAVAMLMATATGAQESVAEQRVKAAFIYKFAGYVDWPSGAFTSPDAPIVFGVLGEETVARELEVLAEGRQVGTHPLQVRTLGPDDPLDGVHVFFIGNSVAGRLADILGATNGSPVLIVTESDRALNLGSVINFVMTDGRVRFEISTASADRRAIKLSSRLLAVAQNVRQGVN</sequence>
<gene>
    <name evidence="1" type="ORF">N4264_10595</name>
</gene>
<accession>A0ABY6BN98</accession>
<dbReference type="EMBL" id="CP104694">
    <property type="protein sequence ID" value="UXI70046.1"/>
    <property type="molecule type" value="Genomic_DNA"/>
</dbReference>
<dbReference type="Proteomes" id="UP001064632">
    <property type="component" value="Chromosome"/>
</dbReference>
<name>A0ABY6BN98_9GAMM</name>
<protein>
    <submittedName>
        <fullName evidence="1">YfiR family protein</fullName>
    </submittedName>
</protein>
<dbReference type="Pfam" id="PF13689">
    <property type="entry name" value="DUF4154"/>
    <property type="match status" value="1"/>
</dbReference>
<organism evidence="1 2">
    <name type="scientific">Tahibacter amnicola</name>
    <dbReference type="NCBI Taxonomy" id="2976241"/>
    <lineage>
        <taxon>Bacteria</taxon>
        <taxon>Pseudomonadati</taxon>
        <taxon>Pseudomonadota</taxon>
        <taxon>Gammaproteobacteria</taxon>
        <taxon>Lysobacterales</taxon>
        <taxon>Rhodanobacteraceae</taxon>
        <taxon>Tahibacter</taxon>
    </lineage>
</organism>
<evidence type="ECO:0000313" key="2">
    <source>
        <dbReference type="Proteomes" id="UP001064632"/>
    </source>
</evidence>
<evidence type="ECO:0000313" key="1">
    <source>
        <dbReference type="EMBL" id="UXI70046.1"/>
    </source>
</evidence>
<proteinExistence type="predicted"/>